<evidence type="ECO:0000256" key="7">
    <source>
        <dbReference type="ARBA" id="ARBA00022989"/>
    </source>
</evidence>
<dbReference type="PRINTS" id="PR00260">
    <property type="entry name" value="CHEMTRNSDUCR"/>
</dbReference>
<feature type="transmembrane region" description="Helical" evidence="13">
    <location>
        <begin position="189"/>
        <end position="210"/>
    </location>
</feature>
<feature type="domain" description="HAMP" evidence="15">
    <location>
        <begin position="211"/>
        <end position="263"/>
    </location>
</feature>
<keyword evidence="4" id="KW-0145">Chemotaxis</keyword>
<keyword evidence="2" id="KW-1003">Cell membrane</keyword>
<dbReference type="Proteomes" id="UP001596501">
    <property type="component" value="Unassembled WGS sequence"/>
</dbReference>
<evidence type="ECO:0000256" key="2">
    <source>
        <dbReference type="ARBA" id="ARBA00022475"/>
    </source>
</evidence>
<dbReference type="InterPro" id="IPR003122">
    <property type="entry name" value="Tar_rcpt_lig-bd"/>
</dbReference>
<dbReference type="SUPFAM" id="SSF58104">
    <property type="entry name" value="Methyl-accepting chemotaxis protein (MCP) signaling domain"/>
    <property type="match status" value="1"/>
</dbReference>
<accession>A0ABW2QKY0</accession>
<dbReference type="PANTHER" id="PTHR43531">
    <property type="entry name" value="PROTEIN ICFG"/>
    <property type="match status" value="1"/>
</dbReference>
<dbReference type="InterPro" id="IPR051310">
    <property type="entry name" value="MCP_chemotaxis"/>
</dbReference>
<keyword evidence="3" id="KW-0488">Methylation</keyword>
<dbReference type="PANTHER" id="PTHR43531:SF14">
    <property type="entry name" value="METHYL-ACCEPTING CHEMOTAXIS PROTEIN I-RELATED"/>
    <property type="match status" value="1"/>
</dbReference>
<organism evidence="16 17">
    <name type="scientific">Hydrogenophaga atypica</name>
    <dbReference type="NCBI Taxonomy" id="249409"/>
    <lineage>
        <taxon>Bacteria</taxon>
        <taxon>Pseudomonadati</taxon>
        <taxon>Pseudomonadota</taxon>
        <taxon>Betaproteobacteria</taxon>
        <taxon>Burkholderiales</taxon>
        <taxon>Comamonadaceae</taxon>
        <taxon>Hydrogenophaga</taxon>
    </lineage>
</organism>
<evidence type="ECO:0000256" key="10">
    <source>
        <dbReference type="ARBA" id="ARBA00029447"/>
    </source>
</evidence>
<keyword evidence="7 13" id="KW-1133">Transmembrane helix</keyword>
<keyword evidence="8 13" id="KW-0472">Membrane</keyword>
<evidence type="ECO:0000256" key="12">
    <source>
        <dbReference type="SAM" id="MobiDB-lite"/>
    </source>
</evidence>
<dbReference type="SMART" id="SM00304">
    <property type="entry name" value="HAMP"/>
    <property type="match status" value="1"/>
</dbReference>
<evidence type="ECO:0000313" key="16">
    <source>
        <dbReference type="EMBL" id="MFC7408120.1"/>
    </source>
</evidence>
<evidence type="ECO:0000256" key="1">
    <source>
        <dbReference type="ARBA" id="ARBA00004429"/>
    </source>
</evidence>
<name>A0ABW2QKY0_9BURK</name>
<evidence type="ECO:0000256" key="9">
    <source>
        <dbReference type="ARBA" id="ARBA00023224"/>
    </source>
</evidence>
<dbReference type="Pfam" id="PF00672">
    <property type="entry name" value="HAMP"/>
    <property type="match status" value="1"/>
</dbReference>
<comment type="similarity">
    <text evidence="10">Belongs to the methyl-accepting chemotaxis (MCP) protein family.</text>
</comment>
<comment type="subcellular location">
    <subcellularLocation>
        <location evidence="1">Cell inner membrane</location>
        <topology evidence="1">Multi-pass membrane protein</topology>
    </subcellularLocation>
</comment>
<keyword evidence="5" id="KW-0997">Cell inner membrane</keyword>
<dbReference type="PROSITE" id="PS50111">
    <property type="entry name" value="CHEMOTAXIS_TRANSDUC_2"/>
    <property type="match status" value="1"/>
</dbReference>
<reference evidence="17" key="1">
    <citation type="journal article" date="2019" name="Int. J. Syst. Evol. Microbiol.">
        <title>The Global Catalogue of Microorganisms (GCM) 10K type strain sequencing project: providing services to taxonomists for standard genome sequencing and annotation.</title>
        <authorList>
            <consortium name="The Broad Institute Genomics Platform"/>
            <consortium name="The Broad Institute Genome Sequencing Center for Infectious Disease"/>
            <person name="Wu L."/>
            <person name="Ma J."/>
        </authorList>
    </citation>
    <scope>NUCLEOTIDE SEQUENCE [LARGE SCALE GENOMIC DNA]</scope>
    <source>
        <strain evidence="17">CGMCC 1.12371</strain>
    </source>
</reference>
<dbReference type="Pfam" id="PF02203">
    <property type="entry name" value="TarH"/>
    <property type="match status" value="1"/>
</dbReference>
<keyword evidence="17" id="KW-1185">Reference proteome</keyword>
<gene>
    <name evidence="16" type="ORF">ACFQPB_04545</name>
</gene>
<dbReference type="EMBL" id="JBHTCA010000003">
    <property type="protein sequence ID" value="MFC7408120.1"/>
    <property type="molecule type" value="Genomic_DNA"/>
</dbReference>
<feature type="non-terminal residue" evidence="16">
    <location>
        <position position="330"/>
    </location>
</feature>
<feature type="compositionally biased region" description="Polar residues" evidence="12">
    <location>
        <begin position="284"/>
        <end position="295"/>
    </location>
</feature>
<sequence length="330" mass="35699">MNNLKISTRLIVLIGLLSALLIAIGGIGLWGMNASNASFNTVYQDRMVPVGQLADVQRLVLRNRLEAASAMLDPRPEVLNKELTAMAANTKEINDLWAAYMATKLTPEEATLAKQFEAARDRFTNEAFRPIQEALRGGNIDEAKRLNTEKADALYEGVRKNIVALVDLQFDEGKKEYEASIARYEQSRLVAIAAIVLGIAFAIAFGLMLIRGISRSLSQASELSKAVAEGDLTRHVDTSGKDEVAVVLQSLAAMQQNLSQIVTRVRQGSDSVSVASSEIAEGNQDLSSRTESQASALEETAASMEELSSTVRQNADNARQANQLAQSAST</sequence>
<evidence type="ECO:0000256" key="6">
    <source>
        <dbReference type="ARBA" id="ARBA00022692"/>
    </source>
</evidence>
<dbReference type="InterPro" id="IPR004089">
    <property type="entry name" value="MCPsignal_dom"/>
</dbReference>
<dbReference type="Gene3D" id="1.10.287.950">
    <property type="entry name" value="Methyl-accepting chemotaxis protein"/>
    <property type="match status" value="1"/>
</dbReference>
<proteinExistence type="inferred from homology"/>
<keyword evidence="6 13" id="KW-0812">Transmembrane</keyword>
<evidence type="ECO:0000256" key="11">
    <source>
        <dbReference type="PROSITE-ProRule" id="PRU00284"/>
    </source>
</evidence>
<feature type="domain" description="Methyl-accepting transducer" evidence="14">
    <location>
        <begin position="268"/>
        <end position="330"/>
    </location>
</feature>
<evidence type="ECO:0000256" key="13">
    <source>
        <dbReference type="SAM" id="Phobius"/>
    </source>
</evidence>
<evidence type="ECO:0000256" key="5">
    <source>
        <dbReference type="ARBA" id="ARBA00022519"/>
    </source>
</evidence>
<keyword evidence="9 11" id="KW-0807">Transducer</keyword>
<dbReference type="CDD" id="cd06225">
    <property type="entry name" value="HAMP"/>
    <property type="match status" value="1"/>
</dbReference>
<evidence type="ECO:0000313" key="17">
    <source>
        <dbReference type="Proteomes" id="UP001596501"/>
    </source>
</evidence>
<comment type="caution">
    <text evidence="16">The sequence shown here is derived from an EMBL/GenBank/DDBJ whole genome shotgun (WGS) entry which is preliminary data.</text>
</comment>
<feature type="region of interest" description="Disordered" evidence="12">
    <location>
        <begin position="276"/>
        <end position="330"/>
    </location>
</feature>
<dbReference type="PROSITE" id="PS50885">
    <property type="entry name" value="HAMP"/>
    <property type="match status" value="1"/>
</dbReference>
<feature type="compositionally biased region" description="Polar residues" evidence="12">
    <location>
        <begin position="306"/>
        <end position="330"/>
    </location>
</feature>
<dbReference type="InterPro" id="IPR004090">
    <property type="entry name" value="Chemotax_Me-accpt_rcpt"/>
</dbReference>
<dbReference type="InterPro" id="IPR003660">
    <property type="entry name" value="HAMP_dom"/>
</dbReference>
<protein>
    <submittedName>
        <fullName evidence="16">Tar ligand binding domain-containing protein</fullName>
    </submittedName>
</protein>
<feature type="transmembrane region" description="Helical" evidence="13">
    <location>
        <begin position="12"/>
        <end position="32"/>
    </location>
</feature>
<evidence type="ECO:0000259" key="15">
    <source>
        <dbReference type="PROSITE" id="PS50885"/>
    </source>
</evidence>
<evidence type="ECO:0000259" key="14">
    <source>
        <dbReference type="PROSITE" id="PS50111"/>
    </source>
</evidence>
<dbReference type="InterPro" id="IPR047347">
    <property type="entry name" value="YvaQ-like_sensor"/>
</dbReference>
<evidence type="ECO:0000256" key="4">
    <source>
        <dbReference type="ARBA" id="ARBA00022500"/>
    </source>
</evidence>
<dbReference type="RefSeq" id="WP_382220136.1">
    <property type="nucleotide sequence ID" value="NZ_JBHTCA010000003.1"/>
</dbReference>
<evidence type="ECO:0000256" key="3">
    <source>
        <dbReference type="ARBA" id="ARBA00022481"/>
    </source>
</evidence>
<evidence type="ECO:0000256" key="8">
    <source>
        <dbReference type="ARBA" id="ARBA00023136"/>
    </source>
</evidence>
<dbReference type="CDD" id="cd19411">
    <property type="entry name" value="MCP2201-like_sensor"/>
    <property type="match status" value="1"/>
</dbReference>